<sequence length="111" mass="11507">MSGTSTSDTSPGTMAAFAHSVQPIPCPIVAAVRLAASGFAAIPVRNMADEITEVWKQVSMSHEPSLRSVPSPVRDPQASQRDLTSGRKMPPARAETEGMAGARSASAKTSA</sequence>
<organism evidence="2">
    <name type="scientific">Arundo donax</name>
    <name type="common">Giant reed</name>
    <name type="synonym">Donax arundinaceus</name>
    <dbReference type="NCBI Taxonomy" id="35708"/>
    <lineage>
        <taxon>Eukaryota</taxon>
        <taxon>Viridiplantae</taxon>
        <taxon>Streptophyta</taxon>
        <taxon>Embryophyta</taxon>
        <taxon>Tracheophyta</taxon>
        <taxon>Spermatophyta</taxon>
        <taxon>Magnoliopsida</taxon>
        <taxon>Liliopsida</taxon>
        <taxon>Poales</taxon>
        <taxon>Poaceae</taxon>
        <taxon>PACMAD clade</taxon>
        <taxon>Arundinoideae</taxon>
        <taxon>Arundineae</taxon>
        <taxon>Arundo</taxon>
    </lineage>
</organism>
<protein>
    <submittedName>
        <fullName evidence="2">POMT1</fullName>
    </submittedName>
</protein>
<accession>A0A0A9HJH1</accession>
<name>A0A0A9HJH1_ARUDO</name>
<proteinExistence type="predicted"/>
<reference evidence="2" key="1">
    <citation type="submission" date="2014-09" db="EMBL/GenBank/DDBJ databases">
        <authorList>
            <person name="Magalhaes I.L.F."/>
            <person name="Oliveira U."/>
            <person name="Santos F.R."/>
            <person name="Vidigal T.H.D.A."/>
            <person name="Brescovit A.D."/>
            <person name="Santos A.J."/>
        </authorList>
    </citation>
    <scope>NUCLEOTIDE SEQUENCE</scope>
    <source>
        <tissue evidence="2">Shoot tissue taken approximately 20 cm above the soil surface</tissue>
    </source>
</reference>
<evidence type="ECO:0000313" key="2">
    <source>
        <dbReference type="EMBL" id="JAE37315.1"/>
    </source>
</evidence>
<dbReference type="AlphaFoldDB" id="A0A0A9HJH1"/>
<dbReference type="EMBL" id="GBRH01160581">
    <property type="protein sequence ID" value="JAE37315.1"/>
    <property type="molecule type" value="Transcribed_RNA"/>
</dbReference>
<reference evidence="2" key="2">
    <citation type="journal article" date="2015" name="Data Brief">
        <title>Shoot transcriptome of the giant reed, Arundo donax.</title>
        <authorList>
            <person name="Barrero R.A."/>
            <person name="Guerrero F.D."/>
            <person name="Moolhuijzen P."/>
            <person name="Goolsby J.A."/>
            <person name="Tidwell J."/>
            <person name="Bellgard S.E."/>
            <person name="Bellgard M.I."/>
        </authorList>
    </citation>
    <scope>NUCLEOTIDE SEQUENCE</scope>
    <source>
        <tissue evidence="2">Shoot tissue taken approximately 20 cm above the soil surface</tissue>
    </source>
</reference>
<feature type="region of interest" description="Disordered" evidence="1">
    <location>
        <begin position="59"/>
        <end position="111"/>
    </location>
</feature>
<evidence type="ECO:0000256" key="1">
    <source>
        <dbReference type="SAM" id="MobiDB-lite"/>
    </source>
</evidence>